<evidence type="ECO:0000259" key="5">
    <source>
        <dbReference type="PROSITE" id="PS50023"/>
    </source>
</evidence>
<dbReference type="PROSITE" id="PS50023">
    <property type="entry name" value="LIM_DOMAIN_2"/>
    <property type="match status" value="2"/>
</dbReference>
<dbReference type="Gene3D" id="2.10.110.10">
    <property type="entry name" value="Cysteine Rich Protein"/>
    <property type="match status" value="3"/>
</dbReference>
<dbReference type="InterPro" id="IPR003128">
    <property type="entry name" value="Villin_headpiece"/>
</dbReference>
<dbReference type="FunFam" id="2.10.110.10:FF:000003">
    <property type="entry name" value="actin-binding LIM protein 1 isoform X1"/>
    <property type="match status" value="1"/>
</dbReference>
<evidence type="ECO:0000313" key="7">
    <source>
        <dbReference type="EMBL" id="KAL2089133.1"/>
    </source>
</evidence>
<evidence type="ECO:0000256" key="3">
    <source>
        <dbReference type="ARBA" id="ARBA00023038"/>
    </source>
</evidence>
<dbReference type="Proteomes" id="UP001591681">
    <property type="component" value="Unassembled WGS sequence"/>
</dbReference>
<dbReference type="SUPFAM" id="SSF57716">
    <property type="entry name" value="Glucocorticoid receptor-like (DNA-binding domain)"/>
    <property type="match status" value="4"/>
</dbReference>
<organism evidence="7 8">
    <name type="scientific">Coilia grayii</name>
    <name type="common">Gray's grenadier anchovy</name>
    <dbReference type="NCBI Taxonomy" id="363190"/>
    <lineage>
        <taxon>Eukaryota</taxon>
        <taxon>Metazoa</taxon>
        <taxon>Chordata</taxon>
        <taxon>Craniata</taxon>
        <taxon>Vertebrata</taxon>
        <taxon>Euteleostomi</taxon>
        <taxon>Actinopterygii</taxon>
        <taxon>Neopterygii</taxon>
        <taxon>Teleostei</taxon>
        <taxon>Clupei</taxon>
        <taxon>Clupeiformes</taxon>
        <taxon>Clupeoidei</taxon>
        <taxon>Engraulidae</taxon>
        <taxon>Coilinae</taxon>
        <taxon>Coilia</taxon>
    </lineage>
</organism>
<dbReference type="InterPro" id="IPR051618">
    <property type="entry name" value="Actin-binding_LIM"/>
</dbReference>
<dbReference type="SMART" id="SM00132">
    <property type="entry name" value="LIM"/>
    <property type="match status" value="3"/>
</dbReference>
<keyword evidence="2 4" id="KW-0862">Zinc</keyword>
<dbReference type="SUPFAM" id="SSF47050">
    <property type="entry name" value="VHP, Villin headpiece domain"/>
    <property type="match status" value="1"/>
</dbReference>
<gene>
    <name evidence="7" type="ORF">ACEWY4_016032</name>
</gene>
<evidence type="ECO:0000259" key="6">
    <source>
        <dbReference type="PROSITE" id="PS51089"/>
    </source>
</evidence>
<evidence type="ECO:0000256" key="1">
    <source>
        <dbReference type="ARBA" id="ARBA00022723"/>
    </source>
</evidence>
<dbReference type="Pfam" id="PF00412">
    <property type="entry name" value="LIM"/>
    <property type="match status" value="3"/>
</dbReference>
<reference evidence="7 8" key="1">
    <citation type="submission" date="2024-09" db="EMBL/GenBank/DDBJ databases">
        <title>A chromosome-level genome assembly of Gray's grenadier anchovy, Coilia grayii.</title>
        <authorList>
            <person name="Fu Z."/>
        </authorList>
    </citation>
    <scope>NUCLEOTIDE SEQUENCE [LARGE SCALE GENOMIC DNA]</scope>
    <source>
        <strain evidence="7">G4</strain>
        <tissue evidence="7">Muscle</tissue>
    </source>
</reference>
<dbReference type="Pfam" id="PF02209">
    <property type="entry name" value="VHP"/>
    <property type="match status" value="1"/>
</dbReference>
<dbReference type="FunFam" id="2.10.110.10:FF:000055">
    <property type="entry name" value="Actin binding LIM protein 1"/>
    <property type="match status" value="1"/>
</dbReference>
<feature type="domain" description="LIM zinc-binding" evidence="5">
    <location>
        <begin position="33"/>
        <end position="93"/>
    </location>
</feature>
<protein>
    <submittedName>
        <fullName evidence="7">Uncharacterized protein</fullName>
    </submittedName>
</protein>
<feature type="domain" description="LIM zinc-binding" evidence="5">
    <location>
        <begin position="95"/>
        <end position="154"/>
    </location>
</feature>
<dbReference type="PROSITE" id="PS00478">
    <property type="entry name" value="LIM_DOMAIN_1"/>
    <property type="match status" value="2"/>
</dbReference>
<keyword evidence="8" id="KW-1185">Reference proteome</keyword>
<dbReference type="PANTHER" id="PTHR24213:SF0">
    <property type="entry name" value="ACTIN-BINDING LIM PROTEIN 3"/>
    <property type="match status" value="1"/>
</dbReference>
<keyword evidence="3 4" id="KW-0440">LIM domain</keyword>
<comment type="caution">
    <text evidence="7">The sequence shown here is derived from an EMBL/GenBank/DDBJ whole genome shotgun (WGS) entry which is preliminary data.</text>
</comment>
<dbReference type="Gene3D" id="1.10.950.10">
    <property type="entry name" value="Villin headpiece domain"/>
    <property type="match status" value="1"/>
</dbReference>
<dbReference type="SMART" id="SM00153">
    <property type="entry name" value="VHP"/>
    <property type="match status" value="1"/>
</dbReference>
<sequence length="353" mass="40742">MSPVCACDLSRGGFYRKSGEYLCSADYQRLHGNRCARCGDYILGDLISALGRTYHPTCFSCTRCSKPFPVGGRVTLSGQETVCQDCNSQQPMRFQRHSRCDEHIEAGQSLLALEHLWHVRCFCCQICRQPITREYFSRDGLPYCEVDYHIQFGVRCDICTGFITGTVLEVEGRHFHPSCARCVHCHRMFLEGEELYLTGPELWHPACKQAERAERKLRVKLGNEFLDYKTVAALPEEKAIHEMESPVQRHQGFYFNRRQRSSSVDSYSLPSSSPLHYHYTGSESGRSSSYHNLPCGYYTPPTRNKMPKHFHLPGYKKHLSCEEFQRVFGMSVCDFEDLAPWKRNELKKQARLF</sequence>
<dbReference type="EMBL" id="JBHFQA010000013">
    <property type="protein sequence ID" value="KAL2089133.1"/>
    <property type="molecule type" value="Genomic_DNA"/>
</dbReference>
<name>A0ABD1JQP5_9TELE</name>
<dbReference type="AlphaFoldDB" id="A0ABD1JQP5"/>
<accession>A0ABD1JQP5</accession>
<evidence type="ECO:0000256" key="2">
    <source>
        <dbReference type="ARBA" id="ARBA00022833"/>
    </source>
</evidence>
<dbReference type="PANTHER" id="PTHR24213">
    <property type="entry name" value="ACTIN-BINDING LIM PROTEIN"/>
    <property type="match status" value="1"/>
</dbReference>
<dbReference type="PROSITE" id="PS51089">
    <property type="entry name" value="HP"/>
    <property type="match status" value="1"/>
</dbReference>
<dbReference type="GO" id="GO:0046872">
    <property type="term" value="F:metal ion binding"/>
    <property type="evidence" value="ECO:0007669"/>
    <property type="project" value="UniProtKB-KW"/>
</dbReference>
<keyword evidence="1 4" id="KW-0479">Metal-binding</keyword>
<evidence type="ECO:0000313" key="8">
    <source>
        <dbReference type="Proteomes" id="UP001591681"/>
    </source>
</evidence>
<feature type="domain" description="HP" evidence="6">
    <location>
        <begin position="287"/>
        <end position="353"/>
    </location>
</feature>
<proteinExistence type="predicted"/>
<evidence type="ECO:0000256" key="4">
    <source>
        <dbReference type="PROSITE-ProRule" id="PRU00125"/>
    </source>
</evidence>
<dbReference type="InterPro" id="IPR036886">
    <property type="entry name" value="Villin_headpiece_dom_sf"/>
</dbReference>
<dbReference type="InterPro" id="IPR001781">
    <property type="entry name" value="Znf_LIM"/>
</dbReference>